<keyword evidence="1" id="KW-0472">Membrane</keyword>
<dbReference type="OrthoDB" id="1934647at2"/>
<evidence type="ECO:0008006" key="4">
    <source>
        <dbReference type="Google" id="ProtNLM"/>
    </source>
</evidence>
<keyword evidence="3" id="KW-1185">Reference proteome</keyword>
<feature type="transmembrane region" description="Helical" evidence="1">
    <location>
        <begin position="48"/>
        <end position="67"/>
    </location>
</feature>
<protein>
    <recommendedName>
        <fullName evidence="4">DUF5673 domain-containing protein</fullName>
    </recommendedName>
</protein>
<name>A0A174SZ82_9CLOT</name>
<dbReference type="eggNOG" id="ENOG50323ZY">
    <property type="taxonomic scope" value="Bacteria"/>
</dbReference>
<organism evidence="2 3">
    <name type="scientific">Clostridium paraputrificum</name>
    <dbReference type="NCBI Taxonomy" id="29363"/>
    <lineage>
        <taxon>Bacteria</taxon>
        <taxon>Bacillati</taxon>
        <taxon>Bacillota</taxon>
        <taxon>Clostridia</taxon>
        <taxon>Eubacteriales</taxon>
        <taxon>Clostridiaceae</taxon>
        <taxon>Clostridium</taxon>
    </lineage>
</organism>
<proteinExistence type="predicted"/>
<accession>A0A174SZ82</accession>
<evidence type="ECO:0000256" key="1">
    <source>
        <dbReference type="SAM" id="Phobius"/>
    </source>
</evidence>
<evidence type="ECO:0000313" key="3">
    <source>
        <dbReference type="Proteomes" id="UP000092714"/>
    </source>
</evidence>
<dbReference type="Proteomes" id="UP000092714">
    <property type="component" value="Unassembled WGS sequence"/>
</dbReference>
<reference evidence="2 3" key="1">
    <citation type="submission" date="2016-06" db="EMBL/GenBank/DDBJ databases">
        <authorList>
            <person name="Kjaerup R.B."/>
            <person name="Dalgaard T.S."/>
            <person name="Juul-Madsen H.R."/>
        </authorList>
    </citation>
    <scope>NUCLEOTIDE SEQUENCE [LARGE SCALE GENOMIC DNA]</scope>
    <source>
        <strain evidence="2 3">373-A1</strain>
    </source>
</reference>
<dbReference type="AlphaFoldDB" id="A0A174SZ82"/>
<dbReference type="GeneID" id="42775772"/>
<feature type="transmembrane region" description="Helical" evidence="1">
    <location>
        <begin position="73"/>
        <end position="92"/>
    </location>
</feature>
<feature type="transmembrane region" description="Helical" evidence="1">
    <location>
        <begin position="6"/>
        <end position="27"/>
    </location>
</feature>
<sequence length="177" mass="20361">MNSFIIILLGIVFLMTLGYYISSLYSVHYKTVWKNKSNIKYRVKTSSITSYAPLFGLILATIIFAFYFRNSGYSPIITGAMVIITIVVGLLIRLSIKELYFFDTYLVFKNNYIEYSEMVNLLLKRNPKNGAYEMEVTTKTDLVSCKINVEDSKSTIKDIKVILPKNIKIKEVDCKNK</sequence>
<keyword evidence="1" id="KW-0812">Transmembrane</keyword>
<comment type="caution">
    <text evidence="2">The sequence shown here is derived from an EMBL/GenBank/DDBJ whole genome shotgun (WGS) entry which is preliminary data.</text>
</comment>
<gene>
    <name evidence="2" type="ORF">CP373A1_12675</name>
</gene>
<dbReference type="EMBL" id="MAPZ01000025">
    <property type="protein sequence ID" value="OBY09949.1"/>
    <property type="molecule type" value="Genomic_DNA"/>
</dbReference>
<keyword evidence="1" id="KW-1133">Transmembrane helix</keyword>
<evidence type="ECO:0000313" key="2">
    <source>
        <dbReference type="EMBL" id="OBY09949.1"/>
    </source>
</evidence>
<dbReference type="RefSeq" id="WP_027097941.1">
    <property type="nucleotide sequence ID" value="NZ_CABHIH010000003.1"/>
</dbReference>